<dbReference type="UniPathway" id="UPA00219"/>
<evidence type="ECO:0000256" key="12">
    <source>
        <dbReference type="ARBA" id="ARBA00022842"/>
    </source>
</evidence>
<evidence type="ECO:0000256" key="10">
    <source>
        <dbReference type="ARBA" id="ARBA00022741"/>
    </source>
</evidence>
<comment type="pathway">
    <text evidence="18">Glycan biosynthesis.</text>
</comment>
<comment type="subcellular location">
    <subcellularLocation>
        <location evidence="3 22">Cytoplasm</location>
    </subcellularLocation>
</comment>
<organism evidence="28 29">
    <name type="scientific">Eremococcus coleocola ACS-139-V-Col8</name>
    <dbReference type="NCBI Taxonomy" id="908337"/>
    <lineage>
        <taxon>Bacteria</taxon>
        <taxon>Bacillati</taxon>
        <taxon>Bacillota</taxon>
        <taxon>Bacilli</taxon>
        <taxon>Lactobacillales</taxon>
        <taxon>Aerococcaceae</taxon>
        <taxon>Eremococcus</taxon>
    </lineage>
</organism>
<dbReference type="GO" id="GO:0046872">
    <property type="term" value="F:metal ion binding"/>
    <property type="evidence" value="ECO:0007669"/>
    <property type="project" value="UniProtKB-KW"/>
</dbReference>
<dbReference type="OrthoDB" id="9813261at2"/>
<feature type="binding site" evidence="24">
    <location>
        <begin position="181"/>
        <end position="183"/>
    </location>
    <ligand>
        <name>ATP</name>
        <dbReference type="ChEBI" id="CHEBI:30616"/>
    </ligand>
</feature>
<dbReference type="InterPro" id="IPR011095">
    <property type="entry name" value="Dala_Dala_lig_C"/>
</dbReference>
<evidence type="ECO:0000256" key="2">
    <source>
        <dbReference type="ARBA" id="ARBA00003921"/>
    </source>
</evidence>
<dbReference type="Pfam" id="PF07478">
    <property type="entry name" value="Dala_Dala_lig_C"/>
    <property type="match status" value="1"/>
</dbReference>
<evidence type="ECO:0000256" key="19">
    <source>
        <dbReference type="ARBA" id="ARBA00068427"/>
    </source>
</evidence>
<evidence type="ECO:0000256" key="21">
    <source>
        <dbReference type="ARBA" id="ARBA00077154"/>
    </source>
</evidence>
<feature type="active site" evidence="23">
    <location>
        <position position="323"/>
    </location>
</feature>
<gene>
    <name evidence="22" type="primary">ddl</name>
    <name evidence="28" type="ORF">HMPREF9257_0671</name>
</gene>
<keyword evidence="15 25" id="KW-0464">Manganese</keyword>
<evidence type="ECO:0000256" key="11">
    <source>
        <dbReference type="ARBA" id="ARBA00022840"/>
    </source>
</evidence>
<dbReference type="PANTHER" id="PTHR23132:SF25">
    <property type="entry name" value="D-ALANINE--D-ALANINE LIGASE A"/>
    <property type="match status" value="1"/>
</dbReference>
<dbReference type="HAMAP" id="MF_00047">
    <property type="entry name" value="Dala_Dala_lig"/>
    <property type="match status" value="1"/>
</dbReference>
<evidence type="ECO:0000256" key="14">
    <source>
        <dbReference type="ARBA" id="ARBA00022984"/>
    </source>
</evidence>
<dbReference type="SUPFAM" id="SSF56059">
    <property type="entry name" value="Glutathione synthetase ATP-binding domain-like"/>
    <property type="match status" value="1"/>
</dbReference>
<evidence type="ECO:0000256" key="16">
    <source>
        <dbReference type="ARBA" id="ARBA00023316"/>
    </source>
</evidence>
<dbReference type="EMBL" id="AENN01000017">
    <property type="protein sequence ID" value="EFR30559.1"/>
    <property type="molecule type" value="Genomic_DNA"/>
</dbReference>
<evidence type="ECO:0000256" key="7">
    <source>
        <dbReference type="ARBA" id="ARBA00022490"/>
    </source>
</evidence>
<evidence type="ECO:0000256" key="13">
    <source>
        <dbReference type="ARBA" id="ARBA00022960"/>
    </source>
</evidence>
<evidence type="ECO:0000259" key="27">
    <source>
        <dbReference type="PROSITE" id="PS50975"/>
    </source>
</evidence>
<feature type="binding site" evidence="25">
    <location>
        <position position="312"/>
    </location>
    <ligand>
        <name>Mg(2+)</name>
        <dbReference type="ChEBI" id="CHEBI:18420"/>
        <label>1</label>
    </ligand>
</feature>
<evidence type="ECO:0000256" key="3">
    <source>
        <dbReference type="ARBA" id="ARBA00004496"/>
    </source>
</evidence>
<dbReference type="PROSITE" id="PS00843">
    <property type="entry name" value="DALA_DALA_LIGASE_1"/>
    <property type="match status" value="1"/>
</dbReference>
<evidence type="ECO:0000256" key="17">
    <source>
        <dbReference type="ARBA" id="ARBA00047614"/>
    </source>
</evidence>
<evidence type="ECO:0000256" key="6">
    <source>
        <dbReference type="ARBA" id="ARBA00012216"/>
    </source>
</evidence>
<dbReference type="FunFam" id="3.30.1490.20:FF:000007">
    <property type="entry name" value="D-alanine--D-alanine ligase"/>
    <property type="match status" value="1"/>
</dbReference>
<feature type="domain" description="ATP-grasp" evidence="27">
    <location>
        <begin position="140"/>
        <end position="345"/>
    </location>
</feature>
<dbReference type="Proteomes" id="UP000005990">
    <property type="component" value="Unassembled WGS sequence"/>
</dbReference>
<dbReference type="GO" id="GO:0071555">
    <property type="term" value="P:cell wall organization"/>
    <property type="evidence" value="ECO:0007669"/>
    <property type="project" value="UniProtKB-KW"/>
</dbReference>
<comment type="catalytic activity">
    <reaction evidence="17 22">
        <text>2 D-alanine + ATP = D-alanyl-D-alanine + ADP + phosphate + H(+)</text>
        <dbReference type="Rhea" id="RHEA:11224"/>
        <dbReference type="ChEBI" id="CHEBI:15378"/>
        <dbReference type="ChEBI" id="CHEBI:30616"/>
        <dbReference type="ChEBI" id="CHEBI:43474"/>
        <dbReference type="ChEBI" id="CHEBI:57416"/>
        <dbReference type="ChEBI" id="CHEBI:57822"/>
        <dbReference type="ChEBI" id="CHEBI:456216"/>
        <dbReference type="EC" id="6.3.2.4"/>
    </reaction>
</comment>
<dbReference type="AlphaFoldDB" id="E4KQW1"/>
<dbReference type="GO" id="GO:0008360">
    <property type="term" value="P:regulation of cell shape"/>
    <property type="evidence" value="ECO:0007669"/>
    <property type="project" value="UniProtKB-KW"/>
</dbReference>
<keyword evidence="9 25" id="KW-0479">Metal-binding</keyword>
<comment type="similarity">
    <text evidence="5 22">Belongs to the D-alanine--D-alanine ligase family.</text>
</comment>
<keyword evidence="13 22" id="KW-0133">Cell shape</keyword>
<dbReference type="PIRSF" id="PIRSF039102">
    <property type="entry name" value="Ddl/VanB"/>
    <property type="match status" value="1"/>
</dbReference>
<comment type="function">
    <text evidence="2 22">Cell wall formation.</text>
</comment>
<dbReference type="InterPro" id="IPR011127">
    <property type="entry name" value="Dala_Dala_lig_N"/>
</dbReference>
<comment type="cofactor">
    <cofactor evidence="1">
        <name>Mn(2+)</name>
        <dbReference type="ChEBI" id="CHEBI:29035"/>
    </cofactor>
</comment>
<evidence type="ECO:0000256" key="25">
    <source>
        <dbReference type="PIRSR" id="PIRSR039102-3"/>
    </source>
</evidence>
<evidence type="ECO:0000256" key="24">
    <source>
        <dbReference type="PIRSR" id="PIRSR039102-2"/>
    </source>
</evidence>
<feature type="binding site" evidence="24">
    <location>
        <begin position="311"/>
        <end position="312"/>
    </location>
    <ligand>
        <name>ATP</name>
        <dbReference type="ChEBI" id="CHEBI:30616"/>
    </ligand>
</feature>
<dbReference type="InterPro" id="IPR011761">
    <property type="entry name" value="ATP-grasp"/>
</dbReference>
<comment type="cofactor">
    <cofactor evidence="25">
        <name>Mg(2+)</name>
        <dbReference type="ChEBI" id="CHEBI:18420"/>
    </cofactor>
    <cofactor evidence="25">
        <name>Mn(2+)</name>
        <dbReference type="ChEBI" id="CHEBI:29035"/>
    </cofactor>
    <text evidence="25">Binds 2 magnesium or manganese ions per subunit.</text>
</comment>
<dbReference type="PROSITE" id="PS50975">
    <property type="entry name" value="ATP_GRASP"/>
    <property type="match status" value="1"/>
</dbReference>
<keyword evidence="8 22" id="KW-0436">Ligase</keyword>
<keyword evidence="10 24" id="KW-0547">Nucleotide-binding</keyword>
<evidence type="ECO:0000256" key="5">
    <source>
        <dbReference type="ARBA" id="ARBA00010871"/>
    </source>
</evidence>
<evidence type="ECO:0000256" key="18">
    <source>
        <dbReference type="ARBA" id="ARBA00060592"/>
    </source>
</evidence>
<feature type="active site" evidence="23">
    <location>
        <position position="189"/>
    </location>
</feature>
<evidence type="ECO:0000313" key="28">
    <source>
        <dbReference type="EMBL" id="EFR30559.1"/>
    </source>
</evidence>
<evidence type="ECO:0000256" key="15">
    <source>
        <dbReference type="ARBA" id="ARBA00023211"/>
    </source>
</evidence>
<dbReference type="Gene3D" id="3.30.470.20">
    <property type="entry name" value="ATP-grasp fold, B domain"/>
    <property type="match status" value="1"/>
</dbReference>
<dbReference type="EC" id="6.3.2.4" evidence="6 22"/>
<dbReference type="GO" id="GO:0009252">
    <property type="term" value="P:peptidoglycan biosynthetic process"/>
    <property type="evidence" value="ECO:0007669"/>
    <property type="project" value="UniProtKB-UniRule"/>
</dbReference>
<keyword evidence="12 25" id="KW-0460">Magnesium</keyword>
<feature type="binding site" evidence="25">
    <location>
        <position position="312"/>
    </location>
    <ligand>
        <name>Mg(2+)</name>
        <dbReference type="ChEBI" id="CHEBI:18420"/>
        <label>2</label>
    </ligand>
</feature>
<dbReference type="PROSITE" id="PS00844">
    <property type="entry name" value="DALA_DALA_LIGASE_2"/>
    <property type="match status" value="1"/>
</dbReference>
<feature type="binding site" evidence="24">
    <location>
        <position position="136"/>
    </location>
    <ligand>
        <name>ATP</name>
        <dbReference type="ChEBI" id="CHEBI:30616"/>
    </ligand>
</feature>
<feature type="binding site" evidence="24">
    <location>
        <begin position="219"/>
        <end position="226"/>
    </location>
    <ligand>
        <name>ATP</name>
        <dbReference type="ChEBI" id="CHEBI:30616"/>
    </ligand>
</feature>
<dbReference type="GO" id="GO:0005829">
    <property type="term" value="C:cytosol"/>
    <property type="evidence" value="ECO:0007669"/>
    <property type="project" value="TreeGrafter"/>
</dbReference>
<dbReference type="FunFam" id="3.30.470.20:FF:000008">
    <property type="entry name" value="D-alanine--D-alanine ligase"/>
    <property type="match status" value="1"/>
</dbReference>
<dbReference type="InterPro" id="IPR016185">
    <property type="entry name" value="PreATP-grasp_dom_sf"/>
</dbReference>
<dbReference type="InterPro" id="IPR005905">
    <property type="entry name" value="D_ala_D_ala"/>
</dbReference>
<comment type="pathway">
    <text evidence="4 22">Cell wall biogenesis; peptidoglycan biosynthesis.</text>
</comment>
<comment type="caution">
    <text evidence="28">The sequence shown here is derived from an EMBL/GenBank/DDBJ whole genome shotgun (WGS) entry which is preliminary data.</text>
</comment>
<dbReference type="NCBIfam" id="NF002528">
    <property type="entry name" value="PRK01966.1-4"/>
    <property type="match status" value="1"/>
</dbReference>
<feature type="binding site" evidence="25">
    <location>
        <position position="299"/>
    </location>
    <ligand>
        <name>Mg(2+)</name>
        <dbReference type="ChEBI" id="CHEBI:18420"/>
        <label>1</label>
    </ligand>
</feature>
<protein>
    <recommendedName>
        <fullName evidence="19 22">D-alanine--D-alanine ligase</fullName>
        <ecNumber evidence="6 22">6.3.2.4</ecNumber>
    </recommendedName>
    <alternativeName>
        <fullName evidence="21 22">D-Ala-D-Ala ligase</fullName>
    </alternativeName>
    <alternativeName>
        <fullName evidence="20 22">D-alanylalanine synthetase</fullName>
    </alternativeName>
</protein>
<dbReference type="Gene3D" id="3.40.50.20">
    <property type="match status" value="1"/>
</dbReference>
<dbReference type="STRING" id="908337.HMPREF9257_0671"/>
<evidence type="ECO:0000256" key="26">
    <source>
        <dbReference type="PROSITE-ProRule" id="PRU00409"/>
    </source>
</evidence>
<reference evidence="28 29" key="1">
    <citation type="submission" date="2010-10" db="EMBL/GenBank/DDBJ databases">
        <authorList>
            <person name="Durkin A.S."/>
            <person name="Madupu R."/>
            <person name="Torralba M."/>
            <person name="Gillis M."/>
            <person name="Methe B."/>
            <person name="Sutton G."/>
            <person name="Nelson K.E."/>
        </authorList>
    </citation>
    <scope>NUCLEOTIDE SEQUENCE [LARGE SCALE GENOMIC DNA]</scope>
    <source>
        <strain evidence="28 29">ACS-139-V-Col8</strain>
    </source>
</reference>
<name>E4KQW1_9LACT</name>
<dbReference type="InterPro" id="IPR013815">
    <property type="entry name" value="ATP_grasp_subdomain_1"/>
</dbReference>
<accession>E4KQW1</accession>
<evidence type="ECO:0000256" key="23">
    <source>
        <dbReference type="PIRSR" id="PIRSR039102-1"/>
    </source>
</evidence>
<evidence type="ECO:0000256" key="20">
    <source>
        <dbReference type="ARBA" id="ARBA00076288"/>
    </source>
</evidence>
<keyword evidence="11 26" id="KW-0067">ATP-binding</keyword>
<feature type="binding site" evidence="24">
    <location>
        <begin position="189"/>
        <end position="190"/>
    </location>
    <ligand>
        <name>ATP</name>
        <dbReference type="ChEBI" id="CHEBI:30616"/>
    </ligand>
</feature>
<keyword evidence="16 22" id="KW-0961">Cell wall biogenesis/degradation</keyword>
<feature type="active site" evidence="23">
    <location>
        <position position="13"/>
    </location>
</feature>
<evidence type="ECO:0000256" key="4">
    <source>
        <dbReference type="ARBA" id="ARBA00004752"/>
    </source>
</evidence>
<dbReference type="PANTHER" id="PTHR23132">
    <property type="entry name" value="D-ALANINE--D-ALANINE LIGASE"/>
    <property type="match status" value="1"/>
</dbReference>
<dbReference type="Pfam" id="PF01820">
    <property type="entry name" value="Dala_Dala_lig_N"/>
    <property type="match status" value="1"/>
</dbReference>
<proteinExistence type="inferred from homology"/>
<evidence type="ECO:0000256" key="9">
    <source>
        <dbReference type="ARBA" id="ARBA00022723"/>
    </source>
</evidence>
<keyword evidence="14 22" id="KW-0573">Peptidoglycan synthesis</keyword>
<dbReference type="InterPro" id="IPR000291">
    <property type="entry name" value="D-Ala_lig_Van_CS"/>
</dbReference>
<dbReference type="SUPFAM" id="SSF52440">
    <property type="entry name" value="PreATP-grasp domain"/>
    <property type="match status" value="1"/>
</dbReference>
<dbReference type="eggNOG" id="COG1181">
    <property type="taxonomic scope" value="Bacteria"/>
</dbReference>
<dbReference type="NCBIfam" id="TIGR01205">
    <property type="entry name" value="D_ala_D_alaTIGR"/>
    <property type="match status" value="1"/>
</dbReference>
<dbReference type="NCBIfam" id="NF002526">
    <property type="entry name" value="PRK01966.1-2"/>
    <property type="match status" value="1"/>
</dbReference>
<evidence type="ECO:0000313" key="29">
    <source>
        <dbReference type="Proteomes" id="UP000005990"/>
    </source>
</evidence>
<dbReference type="GO" id="GO:0005524">
    <property type="term" value="F:ATP binding"/>
    <property type="evidence" value="ECO:0007669"/>
    <property type="project" value="UniProtKB-UniRule"/>
</dbReference>
<dbReference type="GO" id="GO:0008716">
    <property type="term" value="F:D-alanine-D-alanine ligase activity"/>
    <property type="evidence" value="ECO:0007669"/>
    <property type="project" value="UniProtKB-UniRule"/>
</dbReference>
<evidence type="ECO:0000256" key="1">
    <source>
        <dbReference type="ARBA" id="ARBA00001936"/>
    </source>
</evidence>
<keyword evidence="7 22" id="KW-0963">Cytoplasm</keyword>
<feature type="binding site" evidence="25">
    <location>
        <position position="314"/>
    </location>
    <ligand>
        <name>Mg(2+)</name>
        <dbReference type="ChEBI" id="CHEBI:18420"/>
        <label>2</label>
    </ligand>
</feature>
<evidence type="ECO:0000256" key="8">
    <source>
        <dbReference type="ARBA" id="ARBA00022598"/>
    </source>
</evidence>
<evidence type="ECO:0000256" key="22">
    <source>
        <dbReference type="HAMAP-Rule" id="MF_00047"/>
    </source>
</evidence>
<dbReference type="Gene3D" id="3.30.1490.20">
    <property type="entry name" value="ATP-grasp fold, A domain"/>
    <property type="match status" value="1"/>
</dbReference>
<keyword evidence="29" id="KW-1185">Reference proteome</keyword>
<dbReference type="RefSeq" id="WP_006418719.1">
    <property type="nucleotide sequence ID" value="NZ_AENN01000017.1"/>
</dbReference>
<sequence length="361" mass="40102">MKIIVLYGGLSPEHDISILSATNVINALLEADYSVQPYYINKEGKWLKAPLVTEKLASDTLLQLKQAHAASWGDGKGLTSTGVWIQPGQIAEDDAVVFPVLHGPNGEDGTIQGFLEVLNLPYVGAGVTASATGMDKIISKQLFDQAGLPQVPYVYFDKRDWLQDQSRWIQKCEGNLLYPFFVKPANMGSSVGVSRVENSQELIKAVDVALEFDRRIVVEQGISANECEVAVLGNDDIHASVVGRLVKSSDFYDYDEKYINNTVEMEIPANLPEAVSDKIKDYALKAYRAVDGTGLTRADFFVTANYDIYINEVNTMPGFTQFSMYPSLWQATGLNYRDLIDELIQLAIRRHQAKASIRKIY</sequence>